<feature type="binding site" description="in other chain" evidence="5">
    <location>
        <position position="24"/>
    </location>
    <ligand>
        <name>phosphate</name>
        <dbReference type="ChEBI" id="CHEBI:43474"/>
        <note>ligand shared between dimeric partners</note>
    </ligand>
</feature>
<evidence type="ECO:0000313" key="7">
    <source>
        <dbReference type="EMBL" id="TFU31734.1"/>
    </source>
</evidence>
<feature type="binding site" evidence="5">
    <location>
        <position position="43"/>
    </location>
    <ligand>
        <name>phosphate</name>
        <dbReference type="ChEBI" id="CHEBI:43474"/>
        <note>ligand shared between dimeric partners</note>
    </ligand>
</feature>
<reference evidence="7 8" key="1">
    <citation type="submission" date="2019-03" db="EMBL/GenBank/DDBJ databases">
        <title>Diversity of the mouse oral microbiome.</title>
        <authorList>
            <person name="Joseph S."/>
            <person name="Aduse-Opoku J."/>
            <person name="Curtis M."/>
            <person name="Wade W."/>
            <person name="Hashim A."/>
        </authorList>
    </citation>
    <scope>NUCLEOTIDE SEQUENCE [LARGE SCALE GENOMIC DNA]</scope>
    <source>
        <strain evidence="7 8">HT4</strain>
    </source>
</reference>
<evidence type="ECO:0000256" key="3">
    <source>
        <dbReference type="ARBA" id="ARBA00022679"/>
    </source>
</evidence>
<dbReference type="Proteomes" id="UP000297747">
    <property type="component" value="Unassembled WGS sequence"/>
</dbReference>
<feature type="site" description="Important for catalytic activity" evidence="5">
    <location>
        <position position="218"/>
    </location>
</feature>
<dbReference type="PANTHER" id="PTHR43691:SF11">
    <property type="entry name" value="FI09636P-RELATED"/>
    <property type="match status" value="1"/>
</dbReference>
<dbReference type="GO" id="GO:0006152">
    <property type="term" value="P:purine nucleoside catabolic process"/>
    <property type="evidence" value="ECO:0007669"/>
    <property type="project" value="TreeGrafter"/>
</dbReference>
<proteinExistence type="inferred from homology"/>
<keyword evidence="3 5" id="KW-0808">Transferase</keyword>
<feature type="active site" description="Proton donor" evidence="5">
    <location>
        <position position="204"/>
    </location>
</feature>
<dbReference type="InterPro" id="IPR018016">
    <property type="entry name" value="Nucleoside_phosphorylase_CS"/>
</dbReference>
<comment type="subunit">
    <text evidence="5">Homohexamer; trimer of homodimers.</text>
</comment>
<evidence type="ECO:0000256" key="2">
    <source>
        <dbReference type="ARBA" id="ARBA00022676"/>
    </source>
</evidence>
<feature type="binding site" description="in other chain" evidence="5">
    <location>
        <begin position="179"/>
        <end position="181"/>
    </location>
    <ligand>
        <name>a purine D-ribonucleoside</name>
        <dbReference type="ChEBI" id="CHEBI:142355"/>
        <note>ligand shared between dimeric partners</note>
    </ligand>
</feature>
<dbReference type="InterPro" id="IPR035994">
    <property type="entry name" value="Nucleoside_phosphorylase_sf"/>
</dbReference>
<dbReference type="PROSITE" id="PS01232">
    <property type="entry name" value="PNP_UDP_1"/>
    <property type="match status" value="1"/>
</dbReference>
<comment type="similarity">
    <text evidence="1 5">Belongs to the PNP/UDP phosphorylase family.</text>
</comment>
<dbReference type="EC" id="2.4.2.1" evidence="5"/>
<feature type="binding site" description="in other chain" evidence="5">
    <location>
        <position position="20"/>
    </location>
    <ligand>
        <name>phosphate</name>
        <dbReference type="ChEBI" id="CHEBI:43474"/>
        <note>ligand shared between dimeric partners</note>
    </ligand>
</feature>
<dbReference type="HAMAP" id="MF_01627">
    <property type="entry name" value="Pur_nucleosid_phosp"/>
    <property type="match status" value="1"/>
</dbReference>
<accession>A0A4Y9FR84</accession>
<dbReference type="AlphaFoldDB" id="A0A4Y9FR84"/>
<evidence type="ECO:0000313" key="8">
    <source>
        <dbReference type="Proteomes" id="UP000297747"/>
    </source>
</evidence>
<evidence type="ECO:0000259" key="6">
    <source>
        <dbReference type="Pfam" id="PF01048"/>
    </source>
</evidence>
<dbReference type="CDD" id="cd09006">
    <property type="entry name" value="PNP_EcPNPI-like"/>
    <property type="match status" value="1"/>
</dbReference>
<sequence>MSIHIGAKVGEIADKILLPGDPLRATFIAENFLEDAVLFNEIRGMYGYTGIYKGERVSVMGTGMGMPSISIYARELIVDYGVKRLIRVGTAGSLNPDVHVRELVLAQAAATNSNIIRNDWPMYDFPQIASFNLLDKAYHIAKDLGMKTHVGTVLSTDLFYSKFFEQNLALGKMGVHAVEMEAAALYYLAAQHGVEALGIMTISDSLVNPDEDTTAQERQTTFTDMMKVGLETLIAE</sequence>
<feature type="binding site" description="in other chain" evidence="5">
    <location>
        <begin position="203"/>
        <end position="204"/>
    </location>
    <ligand>
        <name>a purine D-ribonucleoside</name>
        <dbReference type="ChEBI" id="CHEBI:142355"/>
        <note>ligand shared between dimeric partners</note>
    </ligand>
</feature>
<dbReference type="GO" id="GO:0004850">
    <property type="term" value="F:uridine phosphorylase activity"/>
    <property type="evidence" value="ECO:0007669"/>
    <property type="project" value="UniProtKB-EC"/>
</dbReference>
<protein>
    <recommendedName>
        <fullName evidence="5">Purine nucleoside phosphorylase DeoD-type</fullName>
        <shortName evidence="5">PNP</shortName>
        <ecNumber evidence="5">2.4.2.1</ecNumber>
    </recommendedName>
</protein>
<comment type="catalytic activity">
    <reaction evidence="5">
        <text>a purine D-ribonucleoside + phosphate = a purine nucleobase + alpha-D-ribose 1-phosphate</text>
        <dbReference type="Rhea" id="RHEA:19805"/>
        <dbReference type="ChEBI" id="CHEBI:26386"/>
        <dbReference type="ChEBI" id="CHEBI:43474"/>
        <dbReference type="ChEBI" id="CHEBI:57720"/>
        <dbReference type="ChEBI" id="CHEBI:142355"/>
        <dbReference type="EC" id="2.4.2.1"/>
    </reaction>
</comment>
<dbReference type="GO" id="GO:0005829">
    <property type="term" value="C:cytosol"/>
    <property type="evidence" value="ECO:0007669"/>
    <property type="project" value="TreeGrafter"/>
</dbReference>
<dbReference type="PANTHER" id="PTHR43691">
    <property type="entry name" value="URIDINE PHOSPHORYLASE"/>
    <property type="match status" value="1"/>
</dbReference>
<dbReference type="Gene3D" id="3.40.50.1580">
    <property type="entry name" value="Nucleoside phosphorylase domain"/>
    <property type="match status" value="1"/>
</dbReference>
<comment type="function">
    <text evidence="5">Catalyzes the reversible phosphorolytic breakdown of the N-glycosidic bond in the beta-(deoxy)ribonucleoside molecules, with the formation of the corresponding free purine bases and pentose-1-phosphate.</text>
</comment>
<dbReference type="InterPro" id="IPR004402">
    <property type="entry name" value="DeoD-type"/>
</dbReference>
<dbReference type="Pfam" id="PF01048">
    <property type="entry name" value="PNP_UDP_1"/>
    <property type="match status" value="1"/>
</dbReference>
<evidence type="ECO:0000256" key="1">
    <source>
        <dbReference type="ARBA" id="ARBA00010456"/>
    </source>
</evidence>
<name>A0A4Y9FR84_STRAI</name>
<feature type="binding site" description="in other chain" evidence="5">
    <location>
        <begin position="87"/>
        <end position="90"/>
    </location>
    <ligand>
        <name>phosphate</name>
        <dbReference type="ChEBI" id="CHEBI:43474"/>
        <note>ligand shared between dimeric partners</note>
    </ligand>
</feature>
<feature type="binding site" evidence="5">
    <location>
        <position position="4"/>
    </location>
    <ligand>
        <name>a purine D-ribonucleoside</name>
        <dbReference type="ChEBI" id="CHEBI:142355"/>
        <note>ligand shared between dimeric partners</note>
    </ligand>
</feature>
<dbReference type="RefSeq" id="WP_135052046.1">
    <property type="nucleotide sequence ID" value="NZ_CAKOCW010000002.1"/>
</dbReference>
<dbReference type="SUPFAM" id="SSF53167">
    <property type="entry name" value="Purine and uridine phosphorylases"/>
    <property type="match status" value="1"/>
</dbReference>
<organism evidence="7 8">
    <name type="scientific">Streptococcus acidominimus</name>
    <dbReference type="NCBI Taxonomy" id="1326"/>
    <lineage>
        <taxon>Bacteria</taxon>
        <taxon>Bacillati</taxon>
        <taxon>Bacillota</taxon>
        <taxon>Bacilli</taxon>
        <taxon>Lactobacillales</taxon>
        <taxon>Streptococcaceae</taxon>
        <taxon>Streptococcus</taxon>
    </lineage>
</organism>
<dbReference type="GO" id="GO:0004731">
    <property type="term" value="F:purine-nucleoside phosphorylase activity"/>
    <property type="evidence" value="ECO:0007669"/>
    <property type="project" value="UniProtKB-UniRule"/>
</dbReference>
<feature type="domain" description="Nucleoside phosphorylase" evidence="6">
    <location>
        <begin position="16"/>
        <end position="222"/>
    </location>
</feature>
<dbReference type="EMBL" id="SPQA01000002">
    <property type="protein sequence ID" value="TFU31734.1"/>
    <property type="molecule type" value="Genomic_DNA"/>
</dbReference>
<dbReference type="NCBIfam" id="TIGR00107">
    <property type="entry name" value="deoD"/>
    <property type="match status" value="1"/>
</dbReference>
<comment type="caution">
    <text evidence="7">The sequence shown here is derived from an EMBL/GenBank/DDBJ whole genome shotgun (WGS) entry which is preliminary data.</text>
</comment>
<gene>
    <name evidence="5 7" type="primary">deoD</name>
    <name evidence="7" type="ORF">E4U01_00885</name>
</gene>
<dbReference type="InterPro" id="IPR000845">
    <property type="entry name" value="Nucleoside_phosphorylase_d"/>
</dbReference>
<evidence type="ECO:0000256" key="5">
    <source>
        <dbReference type="HAMAP-Rule" id="MF_01627"/>
    </source>
</evidence>
<keyword evidence="2 5" id="KW-0328">Glycosyltransferase</keyword>
<comment type="catalytic activity">
    <reaction evidence="4">
        <text>uridine + phosphate = alpha-D-ribose 1-phosphate + uracil</text>
        <dbReference type="Rhea" id="RHEA:24388"/>
        <dbReference type="ChEBI" id="CHEBI:16704"/>
        <dbReference type="ChEBI" id="CHEBI:17568"/>
        <dbReference type="ChEBI" id="CHEBI:43474"/>
        <dbReference type="ChEBI" id="CHEBI:57720"/>
        <dbReference type="EC" id="2.4.2.3"/>
    </reaction>
</comment>
<dbReference type="NCBIfam" id="NF004489">
    <property type="entry name" value="PRK05819.1"/>
    <property type="match status" value="1"/>
</dbReference>
<evidence type="ECO:0000256" key="4">
    <source>
        <dbReference type="ARBA" id="ARBA00048447"/>
    </source>
</evidence>
<comment type="catalytic activity">
    <reaction evidence="5">
        <text>a purine 2'-deoxy-D-ribonucleoside + phosphate = a purine nucleobase + 2-deoxy-alpha-D-ribose 1-phosphate</text>
        <dbReference type="Rhea" id="RHEA:36431"/>
        <dbReference type="ChEBI" id="CHEBI:26386"/>
        <dbReference type="ChEBI" id="CHEBI:43474"/>
        <dbReference type="ChEBI" id="CHEBI:57259"/>
        <dbReference type="ChEBI" id="CHEBI:142361"/>
        <dbReference type="EC" id="2.4.2.1"/>
    </reaction>
</comment>